<dbReference type="Gene3D" id="1.10.10.10">
    <property type="entry name" value="Winged helix-like DNA-binding domain superfamily/Winged helix DNA-binding domain"/>
    <property type="match status" value="1"/>
</dbReference>
<accession>A0A934ITG3</accession>
<organism evidence="1 2">
    <name type="scientific">Acuticoccus mangrovi</name>
    <dbReference type="NCBI Taxonomy" id="2796142"/>
    <lineage>
        <taxon>Bacteria</taxon>
        <taxon>Pseudomonadati</taxon>
        <taxon>Pseudomonadota</taxon>
        <taxon>Alphaproteobacteria</taxon>
        <taxon>Hyphomicrobiales</taxon>
        <taxon>Amorphaceae</taxon>
        <taxon>Acuticoccus</taxon>
    </lineage>
</organism>
<name>A0A934ITG3_9HYPH</name>
<dbReference type="Pfam" id="PF14559">
    <property type="entry name" value="TPR_19"/>
    <property type="match status" value="1"/>
</dbReference>
<protein>
    <recommendedName>
        <fullName evidence="3">Bacterial transcriptional activator domain-containing protein</fullName>
    </recommendedName>
</protein>
<dbReference type="InterPro" id="IPR036388">
    <property type="entry name" value="WH-like_DNA-bd_sf"/>
</dbReference>
<dbReference type="Proteomes" id="UP000609531">
    <property type="component" value="Unassembled WGS sequence"/>
</dbReference>
<dbReference type="AlphaFoldDB" id="A0A934ITG3"/>
<dbReference type="EMBL" id="JAEKJA010000027">
    <property type="protein sequence ID" value="MBJ3778430.1"/>
    <property type="molecule type" value="Genomic_DNA"/>
</dbReference>
<dbReference type="SUPFAM" id="SSF48452">
    <property type="entry name" value="TPR-like"/>
    <property type="match status" value="1"/>
</dbReference>
<evidence type="ECO:0000313" key="2">
    <source>
        <dbReference type="Proteomes" id="UP000609531"/>
    </source>
</evidence>
<dbReference type="GO" id="GO:0006355">
    <property type="term" value="P:regulation of DNA-templated transcription"/>
    <property type="evidence" value="ECO:0007669"/>
    <property type="project" value="InterPro"/>
</dbReference>
<reference evidence="1" key="1">
    <citation type="submission" date="2020-12" db="EMBL/GenBank/DDBJ databases">
        <title>Bacterial taxonomy.</title>
        <authorList>
            <person name="Pan X."/>
        </authorList>
    </citation>
    <scope>NUCLEOTIDE SEQUENCE</scope>
    <source>
        <strain evidence="1">B2012</strain>
    </source>
</reference>
<dbReference type="InterPro" id="IPR016032">
    <property type="entry name" value="Sig_transdc_resp-reg_C-effctor"/>
</dbReference>
<keyword evidence="2" id="KW-1185">Reference proteome</keyword>
<dbReference type="SUPFAM" id="SSF46894">
    <property type="entry name" value="C-terminal effector domain of the bipartite response regulators"/>
    <property type="match status" value="1"/>
</dbReference>
<proteinExistence type="predicted"/>
<dbReference type="GO" id="GO:0003677">
    <property type="term" value="F:DNA binding"/>
    <property type="evidence" value="ECO:0007669"/>
    <property type="project" value="InterPro"/>
</dbReference>
<comment type="caution">
    <text evidence="1">The sequence shown here is derived from an EMBL/GenBank/DDBJ whole genome shotgun (WGS) entry which is preliminary data.</text>
</comment>
<dbReference type="PANTHER" id="PTHR35807">
    <property type="entry name" value="TRANSCRIPTIONAL REGULATOR REDD-RELATED"/>
    <property type="match status" value="1"/>
</dbReference>
<evidence type="ECO:0000313" key="1">
    <source>
        <dbReference type="EMBL" id="MBJ3778430.1"/>
    </source>
</evidence>
<dbReference type="Gene3D" id="1.25.40.10">
    <property type="entry name" value="Tetratricopeptide repeat domain"/>
    <property type="match status" value="1"/>
</dbReference>
<dbReference type="InterPro" id="IPR051677">
    <property type="entry name" value="AfsR-DnrI-RedD_regulator"/>
</dbReference>
<dbReference type="InterPro" id="IPR011990">
    <property type="entry name" value="TPR-like_helical_dom_sf"/>
</dbReference>
<sequence>MADVRSAGRLTISLFGAFRVRGPDGSDLTPTRQKSRAVLAIIALSPELGRSRTALQDKLWSLMGPEHSAANLRQALTDIRRSLGDYQDCLLAEPRYISLDPERVAVAVDPPAGEGAAAAAMLLDDLTIRDPEFEDWLREQRAKVHDRLDAGSARSTGPAERIDRPATGASFVGWQPAPRLGHGKAPEVERPWVRVLPPELTRGDNDAFLSRVVGDAVAGGLAELNSIEVRDTPLETPGIEIRVEAQAMAKVTAVHLTYTCPHTTRRLWSGTGLVPNDGFIVDADELKRLINEGISVGSIQLRNLYSADDRRTAFAMGYDAIQRMCTLDYDDLQEARRLLDTAFAMEGRGIFLAWRAYAQTYDYVEHNPANRQVLREEAKAYARQAIELEPHNSMVHALTSYVYSLVLDEYHVAHELAERSLALSRHNALAMAFLGRVKSHLGDHQRGYSYAAAARKLAGPTPYQPTLDLICGLTALESGQYDEALRIGELMRALWPRYLSPQRYLVPLYMRAGEKEKARDMLEHLRKVDPSFSLAALRDAYYPNAAIRASGLLNYSEEIL</sequence>
<dbReference type="RefSeq" id="WP_198884333.1">
    <property type="nucleotide sequence ID" value="NZ_JAEKJA010000027.1"/>
</dbReference>
<gene>
    <name evidence="1" type="ORF">JCR33_22210</name>
</gene>
<evidence type="ECO:0008006" key="3">
    <source>
        <dbReference type="Google" id="ProtNLM"/>
    </source>
</evidence>